<keyword evidence="1" id="KW-0812">Transmembrane</keyword>
<accession>A0ABS2WPA9</accession>
<keyword evidence="3" id="KW-1185">Reference proteome</keyword>
<keyword evidence="1" id="KW-0472">Membrane</keyword>
<sequence length="150" mass="17286">MIYKIVNGFILGLALTLMVDFLVFIGLKLHYFDALKITEYFNIYFFDHQSFVLLGISALFFGIGVLYTPFAKLFWWGYLVLLGVSSLALMESVGRSLGEAFFLQENQQFQVGNVRFVGDLLYEGRHAIYVKRPDVEHTIRIVKSDVRWGL</sequence>
<dbReference type="EMBL" id="JAFHKK010000002">
    <property type="protein sequence ID" value="MBN2963395.1"/>
    <property type="molecule type" value="Genomic_DNA"/>
</dbReference>
<feature type="transmembrane region" description="Helical" evidence="1">
    <location>
        <begin position="50"/>
        <end position="67"/>
    </location>
</feature>
<gene>
    <name evidence="2" type="ORF">JWV37_01250</name>
</gene>
<reference evidence="2" key="1">
    <citation type="submission" date="2021-02" db="EMBL/GenBank/DDBJ databases">
        <title>Sulfurospirillum tamanensis sp. nov.</title>
        <authorList>
            <person name="Frolova A."/>
            <person name="Merkel A."/>
            <person name="Slobodkin A."/>
        </authorList>
    </citation>
    <scope>NUCLEOTIDE SEQUENCE</scope>
    <source>
        <strain evidence="2">T05b</strain>
    </source>
</reference>
<reference evidence="2" key="2">
    <citation type="submission" date="2021-02" db="EMBL/GenBank/DDBJ databases">
        <authorList>
            <person name="Merkel A.Y."/>
        </authorList>
    </citation>
    <scope>NUCLEOTIDE SEQUENCE</scope>
    <source>
        <strain evidence="2">T05b</strain>
    </source>
</reference>
<proteinExistence type="predicted"/>
<evidence type="ECO:0000313" key="2">
    <source>
        <dbReference type="EMBL" id="MBN2963395.1"/>
    </source>
</evidence>
<keyword evidence="1" id="KW-1133">Transmembrane helix</keyword>
<feature type="transmembrane region" description="Helical" evidence="1">
    <location>
        <begin position="73"/>
        <end position="90"/>
    </location>
</feature>
<evidence type="ECO:0000256" key="1">
    <source>
        <dbReference type="SAM" id="Phobius"/>
    </source>
</evidence>
<organism evidence="2 3">
    <name type="scientific">Sulfurospirillum tamanense</name>
    <dbReference type="NCBI Taxonomy" id="2813362"/>
    <lineage>
        <taxon>Bacteria</taxon>
        <taxon>Pseudomonadati</taxon>
        <taxon>Campylobacterota</taxon>
        <taxon>Epsilonproteobacteria</taxon>
        <taxon>Campylobacterales</taxon>
        <taxon>Sulfurospirillaceae</taxon>
        <taxon>Sulfurospirillum</taxon>
    </lineage>
</organism>
<evidence type="ECO:0000313" key="3">
    <source>
        <dbReference type="Proteomes" id="UP000703590"/>
    </source>
</evidence>
<dbReference type="RefSeq" id="WP_205457836.1">
    <property type="nucleotide sequence ID" value="NZ_JAFHKK010000002.1"/>
</dbReference>
<comment type="caution">
    <text evidence="2">The sequence shown here is derived from an EMBL/GenBank/DDBJ whole genome shotgun (WGS) entry which is preliminary data.</text>
</comment>
<dbReference type="Proteomes" id="UP000703590">
    <property type="component" value="Unassembled WGS sequence"/>
</dbReference>
<name>A0ABS2WPA9_9BACT</name>
<protein>
    <submittedName>
        <fullName evidence="2">Uncharacterized protein</fullName>
    </submittedName>
</protein>
<feature type="transmembrane region" description="Helical" evidence="1">
    <location>
        <begin position="6"/>
        <end position="29"/>
    </location>
</feature>